<feature type="binding site" evidence="10">
    <location>
        <position position="12"/>
    </location>
    <ligand>
        <name>substrate</name>
    </ligand>
</feature>
<evidence type="ECO:0000313" key="12">
    <source>
        <dbReference type="EMBL" id="OHA57521.1"/>
    </source>
</evidence>
<evidence type="ECO:0000256" key="8">
    <source>
        <dbReference type="ARBA" id="ARBA00033428"/>
    </source>
</evidence>
<dbReference type="STRING" id="1802435.A2114_00145"/>
<feature type="active site" description="For OMPdecase activity" evidence="9">
    <location>
        <position position="69"/>
    </location>
</feature>
<feature type="active site" description="For OMPdecase activity" evidence="9">
    <location>
        <position position="71"/>
    </location>
</feature>
<keyword evidence="7" id="KW-0456">Lyase</keyword>
<evidence type="ECO:0000256" key="10">
    <source>
        <dbReference type="PIRSR" id="PIRSR614732-2"/>
    </source>
</evidence>
<evidence type="ECO:0000256" key="7">
    <source>
        <dbReference type="ARBA" id="ARBA00023239"/>
    </source>
</evidence>
<evidence type="ECO:0000313" key="13">
    <source>
        <dbReference type="Proteomes" id="UP000176494"/>
    </source>
</evidence>
<comment type="pathway">
    <text evidence="2">Pyrimidine metabolism; UMP biosynthesis via de novo pathway; UMP from orotate: step 2/2.</text>
</comment>
<dbReference type="AlphaFoldDB" id="A0A1G2QC24"/>
<feature type="active site" description="For OMPdecase activity" evidence="9">
    <location>
        <position position="74"/>
    </location>
</feature>
<evidence type="ECO:0000256" key="3">
    <source>
        <dbReference type="ARBA" id="ARBA00012321"/>
    </source>
</evidence>
<dbReference type="InterPro" id="IPR013785">
    <property type="entry name" value="Aldolase_TIM"/>
</dbReference>
<feature type="binding site" evidence="10">
    <location>
        <position position="132"/>
    </location>
    <ligand>
        <name>substrate</name>
    </ligand>
</feature>
<dbReference type="SMART" id="SM00934">
    <property type="entry name" value="OMPdecase"/>
    <property type="match status" value="1"/>
</dbReference>
<feature type="binding site" evidence="10">
    <location>
        <position position="42"/>
    </location>
    <ligand>
        <name>substrate</name>
    </ligand>
</feature>
<dbReference type="UniPathway" id="UPA00070">
    <property type="reaction ID" value="UER00120"/>
</dbReference>
<dbReference type="GO" id="GO:0044205">
    <property type="term" value="P:'de novo' UMP biosynthetic process"/>
    <property type="evidence" value="ECO:0007669"/>
    <property type="project" value="UniProtKB-UniPathway"/>
</dbReference>
<evidence type="ECO:0000256" key="6">
    <source>
        <dbReference type="ARBA" id="ARBA00022975"/>
    </source>
</evidence>
<dbReference type="NCBIfam" id="TIGR01740">
    <property type="entry name" value="pyrF"/>
    <property type="match status" value="1"/>
</dbReference>
<keyword evidence="5" id="KW-0210">Decarboxylase</keyword>
<dbReference type="InterPro" id="IPR014732">
    <property type="entry name" value="OMPdecase"/>
</dbReference>
<feature type="binding site" evidence="10">
    <location>
        <position position="189"/>
    </location>
    <ligand>
        <name>substrate</name>
    </ligand>
</feature>
<evidence type="ECO:0000256" key="1">
    <source>
        <dbReference type="ARBA" id="ARBA00002356"/>
    </source>
</evidence>
<feature type="binding site" evidence="10">
    <location>
        <position position="219"/>
    </location>
    <ligand>
        <name>substrate</name>
    </ligand>
</feature>
<dbReference type="InterPro" id="IPR001754">
    <property type="entry name" value="OMPdeCOase_dom"/>
</dbReference>
<feature type="binding site" evidence="10">
    <location>
        <position position="198"/>
    </location>
    <ligand>
        <name>substrate</name>
    </ligand>
</feature>
<dbReference type="GO" id="GO:0005829">
    <property type="term" value="C:cytosol"/>
    <property type="evidence" value="ECO:0007669"/>
    <property type="project" value="TreeGrafter"/>
</dbReference>
<comment type="caution">
    <text evidence="12">The sequence shown here is derived from an EMBL/GenBank/DDBJ whole genome shotgun (WGS) entry which is preliminary data.</text>
</comment>
<keyword evidence="6" id="KW-0665">Pyrimidine biosynthesis</keyword>
<dbReference type="EC" id="4.1.1.23" evidence="3"/>
<proteinExistence type="predicted"/>
<evidence type="ECO:0000256" key="2">
    <source>
        <dbReference type="ARBA" id="ARBA00004861"/>
    </source>
</evidence>
<dbReference type="Proteomes" id="UP000176494">
    <property type="component" value="Unassembled WGS sequence"/>
</dbReference>
<name>A0A1G2QC24_9BACT</name>
<dbReference type="PANTHER" id="PTHR32119">
    <property type="entry name" value="OROTIDINE 5'-PHOSPHATE DECARBOXYLASE"/>
    <property type="match status" value="1"/>
</dbReference>
<dbReference type="SUPFAM" id="SSF51366">
    <property type="entry name" value="Ribulose-phoshate binding barrel"/>
    <property type="match status" value="1"/>
</dbReference>
<comment type="function">
    <text evidence="1">Catalyzes the decarboxylation of orotidine 5'-monophosphate (OMP) to uridine 5'-monophosphate (UMP).</text>
</comment>
<feature type="binding site" evidence="10">
    <location>
        <position position="218"/>
    </location>
    <ligand>
        <name>substrate</name>
    </ligand>
</feature>
<dbReference type="GO" id="GO:0004590">
    <property type="term" value="F:orotidine-5'-phosphate decarboxylase activity"/>
    <property type="evidence" value="ECO:0007669"/>
    <property type="project" value="UniProtKB-EC"/>
</dbReference>
<accession>A0A1G2QC24</accession>
<dbReference type="GO" id="GO:0006207">
    <property type="term" value="P:'de novo' pyrimidine nucleobase biosynthetic process"/>
    <property type="evidence" value="ECO:0007669"/>
    <property type="project" value="InterPro"/>
</dbReference>
<feature type="domain" description="Orotidine 5'-phosphate decarboxylase" evidence="11">
    <location>
        <begin position="6"/>
        <end position="234"/>
    </location>
</feature>
<organism evidence="12 13">
    <name type="scientific">Candidatus Vogelbacteria bacterium GWA1_51_14</name>
    <dbReference type="NCBI Taxonomy" id="1802435"/>
    <lineage>
        <taxon>Bacteria</taxon>
        <taxon>Candidatus Vogeliibacteriota</taxon>
    </lineage>
</organism>
<dbReference type="Gene3D" id="3.20.20.70">
    <property type="entry name" value="Aldolase class I"/>
    <property type="match status" value="1"/>
</dbReference>
<gene>
    <name evidence="12" type="ORF">A2114_00145</name>
</gene>
<reference evidence="12 13" key="1">
    <citation type="journal article" date="2016" name="Nat. Commun.">
        <title>Thousands of microbial genomes shed light on interconnected biogeochemical processes in an aquifer system.</title>
        <authorList>
            <person name="Anantharaman K."/>
            <person name="Brown C.T."/>
            <person name="Hug L.A."/>
            <person name="Sharon I."/>
            <person name="Castelle C.J."/>
            <person name="Probst A.J."/>
            <person name="Thomas B.C."/>
            <person name="Singh A."/>
            <person name="Wilkins M.J."/>
            <person name="Karaoz U."/>
            <person name="Brodie E.L."/>
            <person name="Williams K.H."/>
            <person name="Hubbard S.S."/>
            <person name="Banfield J.F."/>
        </authorList>
    </citation>
    <scope>NUCLEOTIDE SEQUENCE [LARGE SCALE GENOMIC DNA]</scope>
</reference>
<dbReference type="Pfam" id="PF00215">
    <property type="entry name" value="OMPdecase"/>
    <property type="match status" value="1"/>
</dbReference>
<dbReference type="EMBL" id="MHTG01000012">
    <property type="protein sequence ID" value="OHA57521.1"/>
    <property type="molecule type" value="Genomic_DNA"/>
</dbReference>
<sequence length="252" mass="26995">MNEKSRIIVALDGLSLSQAGSLLSAIEEESYQDEMANIAAFKVHNLVDRYGQAAIKELSTCSLAWPFVDYKLYDIPNTVGLRAEELFANGATIITVHASGGIEMMEAAKAAAKRRMKKDGRTRGVWAITVLTSLDEGDIARPVDKEVVRLALMAKKAGVDGIVCSAKEVGMLSKHPVLTGLDFVVPGIRLSGTSDDDQKRIGTPRQAMLDGATYLVVGRPITQPSPELGSLGAIKWINQEVTDALAKKSVAG</sequence>
<evidence type="ECO:0000256" key="9">
    <source>
        <dbReference type="PIRSR" id="PIRSR614732-1"/>
    </source>
</evidence>
<dbReference type="PANTHER" id="PTHR32119:SF2">
    <property type="entry name" value="OROTIDINE 5'-PHOSPHATE DECARBOXYLASE"/>
    <property type="match status" value="1"/>
</dbReference>
<evidence type="ECO:0000256" key="4">
    <source>
        <dbReference type="ARBA" id="ARBA00021923"/>
    </source>
</evidence>
<dbReference type="CDD" id="cd04725">
    <property type="entry name" value="OMP_decarboxylase_like"/>
    <property type="match status" value="1"/>
</dbReference>
<evidence type="ECO:0000259" key="11">
    <source>
        <dbReference type="SMART" id="SM00934"/>
    </source>
</evidence>
<dbReference type="InterPro" id="IPR011060">
    <property type="entry name" value="RibuloseP-bd_barrel"/>
</dbReference>
<evidence type="ECO:0000256" key="5">
    <source>
        <dbReference type="ARBA" id="ARBA00022793"/>
    </source>
</evidence>
<protein>
    <recommendedName>
        <fullName evidence="4">Orotidine 5'-phosphate decarboxylase</fullName>
        <ecNumber evidence="3">4.1.1.23</ecNumber>
    </recommendedName>
    <alternativeName>
        <fullName evidence="8">OMP decarboxylase</fullName>
    </alternativeName>
</protein>